<name>A0ABN0MSH3_9CHLA</name>
<sequence length="48" mass="5674">MFFLLFISLIIFCLFSNKLKIILFESAIKSGEIHGFLFSLEKQEFKNQ</sequence>
<evidence type="ECO:0000313" key="1">
    <source>
        <dbReference type="EMBL" id="EPP38469.1"/>
    </source>
</evidence>
<organism evidence="1 2">
    <name type="scientific">Chlamydia avium</name>
    <dbReference type="NCBI Taxonomy" id="1457141"/>
    <lineage>
        <taxon>Bacteria</taxon>
        <taxon>Pseudomonadati</taxon>
        <taxon>Chlamydiota</taxon>
        <taxon>Chlamydiia</taxon>
        <taxon>Chlamydiales</taxon>
        <taxon>Chlamydiaceae</taxon>
        <taxon>Chlamydia/Chlamydophila group</taxon>
        <taxon>Chlamydia</taxon>
    </lineage>
</organism>
<protein>
    <submittedName>
        <fullName evidence="1">Uncharacterized protein</fullName>
    </submittedName>
</protein>
<evidence type="ECO:0000313" key="2">
    <source>
        <dbReference type="Proteomes" id="UP000014821"/>
    </source>
</evidence>
<reference evidence="1" key="1">
    <citation type="submission" date="2013-04" db="EMBL/GenBank/DDBJ databases">
        <title>Genome sequence of Chlamydia psittaci 10_881_SC42.</title>
        <authorList>
            <person name="Huot-Creasy H."/>
            <person name="McCracken C.L."/>
            <person name="Humphries M."/>
            <person name="Sachse K."/>
            <person name="Laroucau K."/>
            <person name="Bavoil P."/>
            <person name="Myers G.S."/>
        </authorList>
    </citation>
    <scope>NUCLEOTIDE SEQUENCE [LARGE SCALE GENOMIC DNA]</scope>
    <source>
        <strain evidence="1">10_881_SC42</strain>
    </source>
</reference>
<accession>A0ABN0MSH3</accession>
<dbReference type="EMBL" id="ATND01000001">
    <property type="protein sequence ID" value="EPP38469.1"/>
    <property type="molecule type" value="Genomic_DNA"/>
</dbReference>
<proteinExistence type="predicted"/>
<gene>
    <name evidence="1" type="ORF">CP10881SC42_0444</name>
</gene>
<keyword evidence="2" id="KW-1185">Reference proteome</keyword>
<comment type="caution">
    <text evidence="1">The sequence shown here is derived from an EMBL/GenBank/DDBJ whole genome shotgun (WGS) entry which is preliminary data.</text>
</comment>
<dbReference type="Proteomes" id="UP000014821">
    <property type="component" value="Unassembled WGS sequence"/>
</dbReference>